<evidence type="ECO:0000313" key="2">
    <source>
        <dbReference type="Proteomes" id="UP001627154"/>
    </source>
</evidence>
<dbReference type="EMBL" id="JBJJXI010000174">
    <property type="protein sequence ID" value="KAL3384385.1"/>
    <property type="molecule type" value="Genomic_DNA"/>
</dbReference>
<dbReference type="Proteomes" id="UP001627154">
    <property type="component" value="Unassembled WGS sequence"/>
</dbReference>
<gene>
    <name evidence="1" type="ORF">TKK_019862</name>
</gene>
<proteinExistence type="predicted"/>
<sequence length="386" mass="44908">MSEVQLIEATKTVENLRLTFNQHSSDRHKRSLAPVIGRVANLLFGTLDDLAEERIMGLIETSINDTRKLAELLANQTEIVDKRLQYTEEEMRTLKKNVESALDERWNYLDLIDTLTSQIVYARMDAGILTEAILFARQGILHPQLIPSTLINSTSDLIKIVKTNPNIEADLEYVYDLLKIAKITILYEKPVLIYYISTPLTNKQRYKLMKFTAVPYPLSDNTTQQKFSYIWPDSKYILISDDNTSYKQITEIQLQKCKKLRDYHICMQNSPTQTITGSSPCEIQLATGKSTNLENFCDIKTMILTNTFWAALIESEKQRKLNRFQNHFRNRVWNKRSNAPENWNSQLPLWWREKNKNNYFSCKSRQIKDGSLNDIDLEIYNACTIL</sequence>
<evidence type="ECO:0008006" key="3">
    <source>
        <dbReference type="Google" id="ProtNLM"/>
    </source>
</evidence>
<name>A0ABD2VUI4_9HYME</name>
<evidence type="ECO:0000313" key="1">
    <source>
        <dbReference type="EMBL" id="KAL3384385.1"/>
    </source>
</evidence>
<keyword evidence="2" id="KW-1185">Reference proteome</keyword>
<organism evidence="1 2">
    <name type="scientific">Trichogramma kaykai</name>
    <dbReference type="NCBI Taxonomy" id="54128"/>
    <lineage>
        <taxon>Eukaryota</taxon>
        <taxon>Metazoa</taxon>
        <taxon>Ecdysozoa</taxon>
        <taxon>Arthropoda</taxon>
        <taxon>Hexapoda</taxon>
        <taxon>Insecta</taxon>
        <taxon>Pterygota</taxon>
        <taxon>Neoptera</taxon>
        <taxon>Endopterygota</taxon>
        <taxon>Hymenoptera</taxon>
        <taxon>Apocrita</taxon>
        <taxon>Proctotrupomorpha</taxon>
        <taxon>Chalcidoidea</taxon>
        <taxon>Trichogrammatidae</taxon>
        <taxon>Trichogramma</taxon>
    </lineage>
</organism>
<dbReference type="Pfam" id="PF12259">
    <property type="entry name" value="Baculo_F"/>
    <property type="match status" value="1"/>
</dbReference>
<reference evidence="1 2" key="1">
    <citation type="journal article" date="2024" name="bioRxiv">
        <title>A reference genome for Trichogramma kaykai: A tiny desert-dwelling parasitoid wasp with competing sex-ratio distorters.</title>
        <authorList>
            <person name="Culotta J."/>
            <person name="Lindsey A.R."/>
        </authorList>
    </citation>
    <scope>NUCLEOTIDE SEQUENCE [LARGE SCALE GENOMIC DNA]</scope>
    <source>
        <strain evidence="1 2">KSX58</strain>
    </source>
</reference>
<accession>A0ABD2VUI4</accession>
<comment type="caution">
    <text evidence="1">The sequence shown here is derived from an EMBL/GenBank/DDBJ whole genome shotgun (WGS) entry which is preliminary data.</text>
</comment>
<dbReference type="AlphaFoldDB" id="A0ABD2VUI4"/>
<dbReference type="InterPro" id="IPR022048">
    <property type="entry name" value="Envelope_fusion-like"/>
</dbReference>
<protein>
    <recommendedName>
        <fullName evidence="3">Envelope fusion protein</fullName>
    </recommendedName>
</protein>